<accession>A0A8C6T4L1</accession>
<evidence type="ECO:0000256" key="3">
    <source>
        <dbReference type="ARBA" id="ARBA00022679"/>
    </source>
</evidence>
<dbReference type="PROSITE" id="PS51515">
    <property type="entry name" value="BIN3_SAM"/>
    <property type="match status" value="1"/>
</dbReference>
<comment type="catalytic activity">
    <reaction evidence="6">
        <text>a 5'-end 5'-phospho-ribonucleoside-RNA + S-adenosyl-L-methionine = a 5'-end (5'-methylphospho)-ribonucleoside-RNA + S-adenosyl-L-homocysteine</text>
        <dbReference type="Rhea" id="RHEA:58656"/>
        <dbReference type="Rhea" id="RHEA-COMP:15179"/>
        <dbReference type="Rhea" id="RHEA-COMP:15181"/>
        <dbReference type="ChEBI" id="CHEBI:57856"/>
        <dbReference type="ChEBI" id="CHEBI:59789"/>
        <dbReference type="ChEBI" id="CHEBI:138282"/>
        <dbReference type="ChEBI" id="CHEBI:142776"/>
    </reaction>
</comment>
<sequence length="261" mass="29914">MHRGTFIRVFPDGTISKLHTTMAACSENAEVEAEIKNRLSLIPASLLQDLGKMKIIRPSFWTWDATLGFVIQDLTAAFYKHLQKAMTEEEPSQRQVHVLGFDLDEILIKRANQTNPFPNNVSFIHLDITTDTDALKDFLKQHGCPHFHLCLCLAVTMWIHLNHGDSGLLGLLSDLSSCCEYLLLEAQPWKCYRSAARRLRKLGRSDFDHFKSLEIRGDIAGHAQDHLEKHCGMELVQSFGSTTWDRKLLLFKKREKRDRDV</sequence>
<evidence type="ECO:0000256" key="7">
    <source>
        <dbReference type="ARBA" id="ARBA00045273"/>
    </source>
</evidence>
<comment type="similarity">
    <text evidence="1 9">Belongs to the methyltransferase superfamily.</text>
</comment>
<dbReference type="Proteomes" id="UP000694523">
    <property type="component" value="Unplaced"/>
</dbReference>
<evidence type="ECO:0000313" key="12">
    <source>
        <dbReference type="Proteomes" id="UP000694523"/>
    </source>
</evidence>
<protein>
    <recommendedName>
        <fullName evidence="9">RNA methyltransferase</fullName>
        <ecNumber evidence="9">2.1.1.-</ecNumber>
    </recommendedName>
</protein>
<comment type="function">
    <text evidence="7">O-methyltransferase that specifically monomethylates 5'-monophosphate of cytoplasmic histidyl tRNA (tRNA(His)), acting as a capping enzyme by protecting tRNA(His) from cleavage by DICER1. Also able, with less efficiently, to methylate the 5' monophosphate of a subset of pre-miRNAs, acting as a negative regulator of miRNA processing. The 5' monophosphate of pre-miRNAs is recognized by DICER1 and is required for pre-miRNAs processing: methylation at this position reduces the processing of pre-miRNAs by DICER1. Was also reported to mediate dimethylation of pre-miR-145; however dimethylation cannot be reproduced by another group which observes a monomethylation of pre-miR-145.</text>
</comment>
<dbReference type="SUPFAM" id="SSF53335">
    <property type="entry name" value="S-adenosyl-L-methionine-dependent methyltransferases"/>
    <property type="match status" value="1"/>
</dbReference>
<reference evidence="11" key="1">
    <citation type="submission" date="2025-08" db="UniProtKB">
        <authorList>
            <consortium name="Ensembl"/>
        </authorList>
    </citation>
    <scope>IDENTIFICATION</scope>
</reference>
<keyword evidence="2 9" id="KW-0489">Methyltransferase</keyword>
<dbReference type="InterPro" id="IPR039772">
    <property type="entry name" value="Bin3-like"/>
</dbReference>
<keyword evidence="4 8" id="KW-0949">S-adenosyl-L-methionine</keyword>
<evidence type="ECO:0000256" key="8">
    <source>
        <dbReference type="PROSITE-ProRule" id="PRU00848"/>
    </source>
</evidence>
<dbReference type="InterPro" id="IPR029063">
    <property type="entry name" value="SAM-dependent_MTases_sf"/>
</dbReference>
<reference evidence="11" key="2">
    <citation type="submission" date="2025-09" db="UniProtKB">
        <authorList>
            <consortium name="Ensembl"/>
        </authorList>
    </citation>
    <scope>IDENTIFICATION</scope>
</reference>
<dbReference type="InterPro" id="IPR010675">
    <property type="entry name" value="Bin3_C"/>
</dbReference>
<evidence type="ECO:0000256" key="1">
    <source>
        <dbReference type="ARBA" id="ARBA00008361"/>
    </source>
</evidence>
<dbReference type="EC" id="2.1.1.-" evidence="9"/>
<dbReference type="Gene3D" id="3.40.50.150">
    <property type="entry name" value="Vaccinia Virus protein VP39"/>
    <property type="match status" value="1"/>
</dbReference>
<name>A0A8C6T4L1_9GOBI</name>
<evidence type="ECO:0000259" key="10">
    <source>
        <dbReference type="PROSITE" id="PS51515"/>
    </source>
</evidence>
<keyword evidence="12" id="KW-1185">Reference proteome</keyword>
<dbReference type="Pfam" id="PF06859">
    <property type="entry name" value="Bin3"/>
    <property type="match status" value="1"/>
</dbReference>
<dbReference type="PANTHER" id="PTHR12315">
    <property type="entry name" value="BICOID-INTERACTING PROTEIN RELATED"/>
    <property type="match status" value="1"/>
</dbReference>
<dbReference type="GO" id="GO:0008171">
    <property type="term" value="F:O-methyltransferase activity"/>
    <property type="evidence" value="ECO:0007669"/>
    <property type="project" value="UniProtKB-UniRule"/>
</dbReference>
<comment type="catalytic activity">
    <reaction evidence="5">
        <text>a 5'-end 5'-phospho-ribonucleoside-RNA + 2 S-adenosyl-L-methionine = a 5'-end (5'-bismethylphospho)-ribonucleoside-RNA + 2 S-adenosyl-L-homocysteine</text>
        <dbReference type="Rhea" id="RHEA:58640"/>
        <dbReference type="Rhea" id="RHEA-COMP:15179"/>
        <dbReference type="Rhea" id="RHEA-COMP:15182"/>
        <dbReference type="ChEBI" id="CHEBI:57856"/>
        <dbReference type="ChEBI" id="CHEBI:59789"/>
        <dbReference type="ChEBI" id="CHEBI:138282"/>
        <dbReference type="ChEBI" id="CHEBI:142777"/>
    </reaction>
</comment>
<dbReference type="GO" id="GO:0032259">
    <property type="term" value="P:methylation"/>
    <property type="evidence" value="ECO:0007669"/>
    <property type="project" value="UniProtKB-KW"/>
</dbReference>
<dbReference type="GO" id="GO:2000632">
    <property type="term" value="P:negative regulation of pre-miRNA processing"/>
    <property type="evidence" value="ECO:0007669"/>
    <property type="project" value="TreeGrafter"/>
</dbReference>
<evidence type="ECO:0000256" key="2">
    <source>
        <dbReference type="ARBA" id="ARBA00022603"/>
    </source>
</evidence>
<proteinExistence type="inferred from homology"/>
<dbReference type="InterPro" id="IPR024160">
    <property type="entry name" value="BIN3_SAM-bd_dom"/>
</dbReference>
<evidence type="ECO:0000313" key="11">
    <source>
        <dbReference type="Ensembl" id="ENSNMLP00000015725.1"/>
    </source>
</evidence>
<dbReference type="GO" id="GO:0005737">
    <property type="term" value="C:cytoplasm"/>
    <property type="evidence" value="ECO:0007669"/>
    <property type="project" value="TreeGrafter"/>
</dbReference>
<organism evidence="11 12">
    <name type="scientific">Neogobius melanostomus</name>
    <name type="common">round goby</name>
    <dbReference type="NCBI Taxonomy" id="47308"/>
    <lineage>
        <taxon>Eukaryota</taxon>
        <taxon>Metazoa</taxon>
        <taxon>Chordata</taxon>
        <taxon>Craniata</taxon>
        <taxon>Vertebrata</taxon>
        <taxon>Euteleostomi</taxon>
        <taxon>Actinopterygii</taxon>
        <taxon>Neopterygii</taxon>
        <taxon>Teleostei</taxon>
        <taxon>Neoteleostei</taxon>
        <taxon>Acanthomorphata</taxon>
        <taxon>Gobiaria</taxon>
        <taxon>Gobiiformes</taxon>
        <taxon>Gobioidei</taxon>
        <taxon>Gobiidae</taxon>
        <taxon>Benthophilinae</taxon>
        <taxon>Neogobiini</taxon>
        <taxon>Neogobius</taxon>
    </lineage>
</organism>
<dbReference type="GO" id="GO:0008173">
    <property type="term" value="F:RNA methyltransferase activity"/>
    <property type="evidence" value="ECO:0007669"/>
    <property type="project" value="UniProtKB-UniRule"/>
</dbReference>
<feature type="domain" description="Bin3-type SAM" evidence="10">
    <location>
        <begin position="1"/>
        <end position="256"/>
    </location>
</feature>
<evidence type="ECO:0000256" key="4">
    <source>
        <dbReference type="ARBA" id="ARBA00022691"/>
    </source>
</evidence>
<evidence type="ECO:0000256" key="9">
    <source>
        <dbReference type="RuleBase" id="RU367087"/>
    </source>
</evidence>
<dbReference type="AlphaFoldDB" id="A0A8C6T4L1"/>
<evidence type="ECO:0000256" key="6">
    <source>
        <dbReference type="ARBA" id="ARBA00044707"/>
    </source>
</evidence>
<dbReference type="PANTHER" id="PTHR12315:SF1">
    <property type="entry name" value="RNA 5'-MONOPHOSPHATE METHYLTRANSFERASE"/>
    <property type="match status" value="1"/>
</dbReference>
<keyword evidence="3 9" id="KW-0808">Transferase</keyword>
<evidence type="ECO:0000256" key="5">
    <source>
        <dbReference type="ARBA" id="ARBA00044650"/>
    </source>
</evidence>
<dbReference type="Ensembl" id="ENSNMLT00000017678.1">
    <property type="protein sequence ID" value="ENSNMLP00000015725.1"/>
    <property type="gene ID" value="ENSNMLG00000010416.1"/>
</dbReference>